<dbReference type="Proteomes" id="UP000290759">
    <property type="component" value="Unassembled WGS sequence"/>
</dbReference>
<dbReference type="EMBL" id="QYBB01000001">
    <property type="protein sequence ID" value="RYC34058.1"/>
    <property type="molecule type" value="Genomic_DNA"/>
</dbReference>
<reference evidence="2 3" key="2">
    <citation type="submission" date="2019-02" db="EMBL/GenBank/DDBJ databases">
        <title>'Lichenibacterium ramalinii' gen. nov. sp. nov., 'Lichenibacterium minor' gen. nov. sp. nov.</title>
        <authorList>
            <person name="Pankratov T."/>
        </authorList>
    </citation>
    <scope>NUCLEOTIDE SEQUENCE [LARGE SCALE GENOMIC DNA]</scope>
    <source>
        <strain evidence="2 3">RmlP026</strain>
    </source>
</reference>
<proteinExistence type="predicted"/>
<dbReference type="AlphaFoldDB" id="A0A4Q2UD98"/>
<keyword evidence="3" id="KW-1185">Reference proteome</keyword>
<sequence length="95" mass="10331">MSKSGNILLIAFMLNLSILVPTVALAVTNKAEARKHHRAAFVRKSGTKKLPQITVKNGSIESPETVPLFKSVPISSLPQAFPKFFDLDKEGNNGK</sequence>
<comment type="caution">
    <text evidence="2">The sequence shown here is derived from an EMBL/GenBank/DDBJ whole genome shotgun (WGS) entry which is preliminary data.</text>
</comment>
<organism evidence="2 3">
    <name type="scientific">Lichenibacterium minor</name>
    <dbReference type="NCBI Taxonomy" id="2316528"/>
    <lineage>
        <taxon>Bacteria</taxon>
        <taxon>Pseudomonadati</taxon>
        <taxon>Pseudomonadota</taxon>
        <taxon>Alphaproteobacteria</taxon>
        <taxon>Hyphomicrobiales</taxon>
        <taxon>Lichenihabitantaceae</taxon>
        <taxon>Lichenibacterium</taxon>
    </lineage>
</organism>
<reference evidence="2 3" key="1">
    <citation type="submission" date="2018-12" db="EMBL/GenBank/DDBJ databases">
        <authorList>
            <person name="Grouzdev D.S."/>
            <person name="Krutkina M.S."/>
        </authorList>
    </citation>
    <scope>NUCLEOTIDE SEQUENCE [LARGE SCALE GENOMIC DNA]</scope>
    <source>
        <strain evidence="2 3">RmlP026</strain>
    </source>
</reference>
<dbReference type="RefSeq" id="WP_129222974.1">
    <property type="nucleotide sequence ID" value="NZ_QYBB01000001.1"/>
</dbReference>
<feature type="signal peptide" evidence="1">
    <location>
        <begin position="1"/>
        <end position="26"/>
    </location>
</feature>
<accession>A0A4Q2UD98</accession>
<protein>
    <submittedName>
        <fullName evidence="2">Uncharacterized protein</fullName>
    </submittedName>
</protein>
<evidence type="ECO:0000313" key="2">
    <source>
        <dbReference type="EMBL" id="RYC34058.1"/>
    </source>
</evidence>
<keyword evidence="1" id="KW-0732">Signal</keyword>
<gene>
    <name evidence="2" type="ORF">D3273_02065</name>
</gene>
<name>A0A4Q2UD98_9HYPH</name>
<evidence type="ECO:0000313" key="3">
    <source>
        <dbReference type="Proteomes" id="UP000290759"/>
    </source>
</evidence>
<evidence type="ECO:0000256" key="1">
    <source>
        <dbReference type="SAM" id="SignalP"/>
    </source>
</evidence>
<feature type="chain" id="PRO_5020444292" evidence="1">
    <location>
        <begin position="27"/>
        <end position="95"/>
    </location>
</feature>